<dbReference type="EMBL" id="FODT01000001">
    <property type="protein sequence ID" value="SEO08361.1"/>
    <property type="molecule type" value="Genomic_DNA"/>
</dbReference>
<organism evidence="4 5">
    <name type="scientific">Rhodopseudomonas pseudopalustris</name>
    <dbReference type="NCBI Taxonomy" id="1513892"/>
    <lineage>
        <taxon>Bacteria</taxon>
        <taxon>Pseudomonadati</taxon>
        <taxon>Pseudomonadota</taxon>
        <taxon>Alphaproteobacteria</taxon>
        <taxon>Hyphomicrobiales</taxon>
        <taxon>Nitrobacteraceae</taxon>
        <taxon>Rhodopseudomonas</taxon>
    </lineage>
</organism>
<evidence type="ECO:0000313" key="5">
    <source>
        <dbReference type="Proteomes" id="UP000199615"/>
    </source>
</evidence>
<keyword evidence="5" id="KW-1185">Reference proteome</keyword>
<dbReference type="SUPFAM" id="SSF75304">
    <property type="entry name" value="Amidase signature (AS) enzymes"/>
    <property type="match status" value="1"/>
</dbReference>
<dbReference type="Pfam" id="PF01425">
    <property type="entry name" value="Amidase"/>
    <property type="match status" value="1"/>
</dbReference>
<evidence type="ECO:0000259" key="3">
    <source>
        <dbReference type="Pfam" id="PF01425"/>
    </source>
</evidence>
<evidence type="ECO:0000256" key="2">
    <source>
        <dbReference type="ARBA" id="ARBA00021874"/>
    </source>
</evidence>
<feature type="domain" description="Amidase" evidence="3">
    <location>
        <begin position="27"/>
        <end position="446"/>
    </location>
</feature>
<dbReference type="InterPro" id="IPR000120">
    <property type="entry name" value="Amidase"/>
</dbReference>
<dbReference type="PANTHER" id="PTHR11895:SF176">
    <property type="entry name" value="AMIDASE AMID-RELATED"/>
    <property type="match status" value="1"/>
</dbReference>
<dbReference type="InterPro" id="IPR023631">
    <property type="entry name" value="Amidase_dom"/>
</dbReference>
<reference evidence="5" key="1">
    <citation type="submission" date="2016-10" db="EMBL/GenBank/DDBJ databases">
        <authorList>
            <person name="Varghese N."/>
            <person name="Submissions S."/>
        </authorList>
    </citation>
    <scope>NUCLEOTIDE SEQUENCE [LARGE SCALE GENOMIC DNA]</scope>
    <source>
        <strain evidence="5">DSM 123</strain>
    </source>
</reference>
<gene>
    <name evidence="4" type="ORF">SAMN05444123_101214</name>
</gene>
<evidence type="ECO:0000256" key="1">
    <source>
        <dbReference type="ARBA" id="ARBA00003871"/>
    </source>
</evidence>
<proteinExistence type="predicted"/>
<sequence>MATTDLHYRGLVEVGREIQANKLSPVEVTKAMLQRIEKLDGKLKSYAYVTPELALEEAASAEKEIAAGKVKGPLHGVPIAVKDLCWVKGVPAAHGMTIHRDYRPSEDATVVARLKNAGAIILGKLQQTEGAYADHHPKIDPPKNPWNDELWSGVSSSGSGSATAAGLCFGSLGTDTGGSIRFPSAANGVTGLKPTWGRVSRYGAYELAATLDHIGPMARSAIDCGAMLSVIAGADPKDTTAVPLPVPNYVANLPGDLKGMVIGVDRRWTSEGTDEAATKVFEDALRVAKDLGATITEIVFPDAQAVTDDWFPLCGIETAVAHEHTYPSRKDEYGPGLAGLIELGRQQSGMDYQKIVLRREAFRGAVRALFETVDLIAIPAQASAAPTLARMAALGEDASLIGGLLRFTCPFDMTGSPTITLPGGFAPNGGPIGFQFVGRHFDEARLVAAGDAFQRVTDWHTRHPAL</sequence>
<dbReference type="AlphaFoldDB" id="A0A1H8LTA7"/>
<protein>
    <recommendedName>
        <fullName evidence="2">Indoleacetamide hydrolase</fullName>
    </recommendedName>
</protein>
<dbReference type="OrthoDB" id="9811471at2"/>
<comment type="function">
    <text evidence="1">Hydrolyzes indole-3-acetamide (IAM) into indole-3-acetic acid (IAA).</text>
</comment>
<evidence type="ECO:0000313" key="4">
    <source>
        <dbReference type="EMBL" id="SEO08361.1"/>
    </source>
</evidence>
<dbReference type="Proteomes" id="UP000199615">
    <property type="component" value="Unassembled WGS sequence"/>
</dbReference>
<dbReference type="Gene3D" id="3.90.1300.10">
    <property type="entry name" value="Amidase signature (AS) domain"/>
    <property type="match status" value="1"/>
</dbReference>
<dbReference type="PANTHER" id="PTHR11895">
    <property type="entry name" value="TRANSAMIDASE"/>
    <property type="match status" value="1"/>
</dbReference>
<dbReference type="PROSITE" id="PS00571">
    <property type="entry name" value="AMIDASES"/>
    <property type="match status" value="1"/>
</dbReference>
<accession>A0A1H8LTA7</accession>
<dbReference type="GO" id="GO:0003824">
    <property type="term" value="F:catalytic activity"/>
    <property type="evidence" value="ECO:0007669"/>
    <property type="project" value="InterPro"/>
</dbReference>
<dbReference type="InterPro" id="IPR020556">
    <property type="entry name" value="Amidase_CS"/>
</dbReference>
<dbReference type="InterPro" id="IPR036928">
    <property type="entry name" value="AS_sf"/>
</dbReference>
<dbReference type="RefSeq" id="WP_092681116.1">
    <property type="nucleotide sequence ID" value="NZ_FODT01000001.1"/>
</dbReference>
<name>A0A1H8LTA7_9BRAD</name>